<proteinExistence type="predicted"/>
<dbReference type="InterPro" id="IPR029070">
    <property type="entry name" value="Chitinase_insertion_sf"/>
</dbReference>
<reference evidence="2" key="1">
    <citation type="submission" date="2020-11" db="EMBL/GenBank/DDBJ databases">
        <authorList>
            <person name="Tran Van P."/>
        </authorList>
    </citation>
    <scope>NUCLEOTIDE SEQUENCE</scope>
</reference>
<dbReference type="AlphaFoldDB" id="A0A7R8W917"/>
<sequence>MEDGSGGKGGDPDPSQDVEVLRILRMQEEEDKEEQRKKDAVENMEEGDPVTPPTAAGARPKTSVMHPADAVAAAEGNVDDTDDEGFQLTKAQKKRRMKFFRKEAAKKVRQELESGDYILPAMTTVKKTMEERPKVGKTGVAEPVAREGLVASAGASSAVDFAAVVKKGEMAAEKRIEVNLRKNLTVYITRVGDETGDLDEEDRDKIERDLNDKLAGEIEKTKKVGSITRIAVGRVKLTQGKVKVIVGAQRDLEKNDGLALWEEKGCQRDKLIVGIPFYGRTYTLGSPMNTGLRAGKFGKKEIVQSFFLDKRKVLRIKKWEGGGKPGEFTNATGFMSFYEVMR</sequence>
<feature type="compositionally biased region" description="Basic and acidic residues" evidence="1">
    <location>
        <begin position="26"/>
        <end position="41"/>
    </location>
</feature>
<accession>A0A7R8W917</accession>
<dbReference type="SUPFAM" id="SSF51445">
    <property type="entry name" value="(Trans)glycosidases"/>
    <property type="match status" value="1"/>
</dbReference>
<feature type="region of interest" description="Disordered" evidence="1">
    <location>
        <begin position="26"/>
        <end position="64"/>
    </location>
</feature>
<organism evidence="2">
    <name type="scientific">Cyprideis torosa</name>
    <dbReference type="NCBI Taxonomy" id="163714"/>
    <lineage>
        <taxon>Eukaryota</taxon>
        <taxon>Metazoa</taxon>
        <taxon>Ecdysozoa</taxon>
        <taxon>Arthropoda</taxon>
        <taxon>Crustacea</taxon>
        <taxon>Oligostraca</taxon>
        <taxon>Ostracoda</taxon>
        <taxon>Podocopa</taxon>
        <taxon>Podocopida</taxon>
        <taxon>Cytherocopina</taxon>
        <taxon>Cytheroidea</taxon>
        <taxon>Cytherideidae</taxon>
        <taxon>Cyprideis</taxon>
    </lineage>
</organism>
<dbReference type="Gene3D" id="3.10.50.10">
    <property type="match status" value="1"/>
</dbReference>
<name>A0A7R8W917_9CRUS</name>
<protein>
    <submittedName>
        <fullName evidence="2">Uncharacterized protein</fullName>
    </submittedName>
</protein>
<dbReference type="EMBL" id="OB660404">
    <property type="protein sequence ID" value="CAD7224596.1"/>
    <property type="molecule type" value="Genomic_DNA"/>
</dbReference>
<gene>
    <name evidence="2" type="ORF">CTOB1V02_LOCUS2553</name>
</gene>
<evidence type="ECO:0000256" key="1">
    <source>
        <dbReference type="SAM" id="MobiDB-lite"/>
    </source>
</evidence>
<dbReference type="Gene3D" id="3.20.20.80">
    <property type="entry name" value="Glycosidases"/>
    <property type="match status" value="1"/>
</dbReference>
<dbReference type="InterPro" id="IPR017853">
    <property type="entry name" value="GH"/>
</dbReference>
<evidence type="ECO:0000313" key="2">
    <source>
        <dbReference type="EMBL" id="CAD7224596.1"/>
    </source>
</evidence>